<dbReference type="GO" id="GO:0005739">
    <property type="term" value="C:mitochondrion"/>
    <property type="evidence" value="ECO:0007669"/>
    <property type="project" value="TreeGrafter"/>
</dbReference>
<evidence type="ECO:0000313" key="4">
    <source>
        <dbReference type="EnsemblMetazoa" id="tetur01g15670.1"/>
    </source>
</evidence>
<dbReference type="GO" id="GO:0003730">
    <property type="term" value="F:mRNA 3'-UTR binding"/>
    <property type="evidence" value="ECO:0007669"/>
    <property type="project" value="TreeGrafter"/>
</dbReference>
<dbReference type="SUPFAM" id="SSF55315">
    <property type="entry name" value="L30e-like"/>
    <property type="match status" value="1"/>
</dbReference>
<feature type="compositionally biased region" description="Basic residues" evidence="1">
    <location>
        <begin position="18"/>
        <end position="37"/>
    </location>
</feature>
<keyword evidence="2" id="KW-0472">Membrane</keyword>
<dbReference type="EMBL" id="CAEY01000486">
    <property type="status" value="NOT_ANNOTATED_CDS"/>
    <property type="molecule type" value="Genomic_DNA"/>
</dbReference>
<dbReference type="GO" id="GO:0043021">
    <property type="term" value="F:ribonucleoprotein complex binding"/>
    <property type="evidence" value="ECO:0007669"/>
    <property type="project" value="TreeGrafter"/>
</dbReference>
<dbReference type="GO" id="GO:0035368">
    <property type="term" value="F:selenocysteine insertion sequence binding"/>
    <property type="evidence" value="ECO:0007669"/>
    <property type="project" value="InterPro"/>
</dbReference>
<keyword evidence="2" id="KW-0812">Transmembrane</keyword>
<dbReference type="AlphaFoldDB" id="T1JTW6"/>
<dbReference type="GO" id="GO:1990904">
    <property type="term" value="C:ribonucleoprotein complex"/>
    <property type="evidence" value="ECO:0007669"/>
    <property type="project" value="TreeGrafter"/>
</dbReference>
<dbReference type="eggNOG" id="ENOG502QUP4">
    <property type="taxonomic scope" value="Eukaryota"/>
</dbReference>
<dbReference type="PANTHER" id="PTHR13284">
    <property type="entry name" value="GH01354P"/>
    <property type="match status" value="1"/>
</dbReference>
<evidence type="ECO:0000313" key="5">
    <source>
        <dbReference type="Proteomes" id="UP000015104"/>
    </source>
</evidence>
<dbReference type="STRING" id="32264.T1JTW6"/>
<feature type="compositionally biased region" description="Basic and acidic residues" evidence="1">
    <location>
        <begin position="212"/>
        <end position="224"/>
    </location>
</feature>
<feature type="region of interest" description="Disordered" evidence="1">
    <location>
        <begin position="129"/>
        <end position="227"/>
    </location>
</feature>
<dbReference type="Proteomes" id="UP000015104">
    <property type="component" value="Unassembled WGS sequence"/>
</dbReference>
<evidence type="ECO:0000256" key="1">
    <source>
        <dbReference type="SAM" id="MobiDB-lite"/>
    </source>
</evidence>
<proteinExistence type="predicted"/>
<dbReference type="Gene3D" id="3.30.1330.30">
    <property type="match status" value="1"/>
</dbReference>
<evidence type="ECO:0000256" key="2">
    <source>
        <dbReference type="SAM" id="Phobius"/>
    </source>
</evidence>
<evidence type="ECO:0000259" key="3">
    <source>
        <dbReference type="Pfam" id="PF01248"/>
    </source>
</evidence>
<dbReference type="PANTHER" id="PTHR13284:SF4">
    <property type="entry name" value="C2H2-TYPE DOMAIN-CONTAINING PROTEIN"/>
    <property type="match status" value="1"/>
</dbReference>
<feature type="compositionally biased region" description="Low complexity" evidence="1">
    <location>
        <begin position="133"/>
        <end position="157"/>
    </location>
</feature>
<dbReference type="Pfam" id="PF01248">
    <property type="entry name" value="Ribosomal_L7Ae"/>
    <property type="match status" value="1"/>
</dbReference>
<keyword evidence="2" id="KW-1133">Transmembrane helix</keyword>
<feature type="region of interest" description="Disordered" evidence="1">
    <location>
        <begin position="15"/>
        <end position="54"/>
    </location>
</feature>
<dbReference type="InterPro" id="IPR029064">
    <property type="entry name" value="Ribosomal_eL30-like_sf"/>
</dbReference>
<organism evidence="4 5">
    <name type="scientific">Tetranychus urticae</name>
    <name type="common">Two-spotted spider mite</name>
    <dbReference type="NCBI Taxonomy" id="32264"/>
    <lineage>
        <taxon>Eukaryota</taxon>
        <taxon>Metazoa</taxon>
        <taxon>Ecdysozoa</taxon>
        <taxon>Arthropoda</taxon>
        <taxon>Chelicerata</taxon>
        <taxon>Arachnida</taxon>
        <taxon>Acari</taxon>
        <taxon>Acariformes</taxon>
        <taxon>Trombidiformes</taxon>
        <taxon>Prostigmata</taxon>
        <taxon>Eleutherengona</taxon>
        <taxon>Raphignathae</taxon>
        <taxon>Tetranychoidea</taxon>
        <taxon>Tetranychidae</taxon>
        <taxon>Tetranychus</taxon>
    </lineage>
</organism>
<feature type="compositionally biased region" description="Polar residues" evidence="1">
    <location>
        <begin position="178"/>
        <end position="201"/>
    </location>
</feature>
<dbReference type="HOGENOM" id="CLU_1878039_0_0_1"/>
<protein>
    <recommendedName>
        <fullName evidence="3">Ribosomal protein eL8/eL30/eS12/Gadd45 domain-containing protein</fullName>
    </recommendedName>
</protein>
<accession>T1JTW6</accession>
<dbReference type="EnsemblMetazoa" id="tetur01g15670.1">
    <property type="protein sequence ID" value="tetur01g15670.1"/>
    <property type="gene ID" value="tetur01g15670"/>
</dbReference>
<dbReference type="InterPro" id="IPR004038">
    <property type="entry name" value="Ribosomal_eL8/eL30/eS12/Gad45"/>
</dbReference>
<feature type="domain" description="Ribosomal protein eL8/eL30/eS12/Gadd45" evidence="3">
    <location>
        <begin position="407"/>
        <end position="501"/>
    </location>
</feature>
<feature type="compositionally biased region" description="Basic and acidic residues" evidence="1">
    <location>
        <begin position="163"/>
        <end position="176"/>
    </location>
</feature>
<dbReference type="InterPro" id="IPR040051">
    <property type="entry name" value="SECISBP2"/>
</dbReference>
<feature type="transmembrane region" description="Helical" evidence="2">
    <location>
        <begin position="62"/>
        <end position="84"/>
    </location>
</feature>
<reference evidence="4" key="2">
    <citation type="submission" date="2015-06" db="UniProtKB">
        <authorList>
            <consortium name="EnsemblMetazoa"/>
        </authorList>
    </citation>
    <scope>IDENTIFICATION</scope>
</reference>
<name>T1JTW6_TETUR</name>
<sequence>MDNFQMDYASDYEGSCGRSHHHGHHSHMRSHHHHRGRSPSSAGRSTPGSDASNEQAKTRMRWILSLGLLLPALAAIIGVVAWAVSAEVVMGARRESAFKLSGPASRFHSNGLRSEDEFGIDRLDLKPGDAKSRLLSSPSSSSSSSLSTPSSSSSISTAHRNGMSKESRIAESKLDDMNQPSHIKSSFSSTSAKDNSDNRNANVYFLAAPTPRGKERRNPKEQKPKALRKQLNKERNLLRLTMAERAVVYQDSDSILILPQNTLIPHSSTAPFTIVNKRDLIPQCSKSPVTIIGKNDTIAHCSRHRVTIVGKNDSIPHGSQSSYVTAEESIPEGSRVPHIDPVINYEEILSKRLSQIGLVSSVEGLVHYTLHTSRHREYARQALTNEIEFTTYVILVNLLRFQDRAFHKAPEKMETKRRFVCGFNQVNKYIRTNKVKAVVIAPDIEQVIVDGILDETVENLILACQEKQIPVVFTSTRNRLARVCAKTPRSQVSAVAIIDYSGVHEEFNKLMQFVTKAKETYDRTQAMLVRYLETLPESTFEEFREFIKEKGHLPRELQTYRKAVHTPLRRTIYSYIRLIKRRKY</sequence>
<keyword evidence="5" id="KW-1185">Reference proteome</keyword>
<reference evidence="5" key="1">
    <citation type="submission" date="2011-08" db="EMBL/GenBank/DDBJ databases">
        <authorList>
            <person name="Rombauts S."/>
        </authorList>
    </citation>
    <scope>NUCLEOTIDE SEQUENCE</scope>
    <source>
        <strain evidence="5">London</strain>
    </source>
</reference>